<name>A0A8H4PQ41_9HYPO</name>
<comment type="caution">
    <text evidence="2">The sequence shown here is derived from an EMBL/GenBank/DDBJ whole genome shotgun (WGS) entry which is preliminary data.</text>
</comment>
<reference evidence="2 3" key="1">
    <citation type="journal article" date="2020" name="Genome Biol. Evol.">
        <title>A new high-quality draft genome assembly of the Chinese cordyceps Ophiocordyceps sinensis.</title>
        <authorList>
            <person name="Shu R."/>
            <person name="Zhang J."/>
            <person name="Meng Q."/>
            <person name="Zhang H."/>
            <person name="Zhou G."/>
            <person name="Li M."/>
            <person name="Wu P."/>
            <person name="Zhao Y."/>
            <person name="Chen C."/>
            <person name="Qin Q."/>
        </authorList>
    </citation>
    <scope>NUCLEOTIDE SEQUENCE [LARGE SCALE GENOMIC DNA]</scope>
    <source>
        <strain evidence="2 3">IOZ07</strain>
    </source>
</reference>
<organism evidence="2 3">
    <name type="scientific">Ophiocordyceps sinensis</name>
    <dbReference type="NCBI Taxonomy" id="72228"/>
    <lineage>
        <taxon>Eukaryota</taxon>
        <taxon>Fungi</taxon>
        <taxon>Dikarya</taxon>
        <taxon>Ascomycota</taxon>
        <taxon>Pezizomycotina</taxon>
        <taxon>Sordariomycetes</taxon>
        <taxon>Hypocreomycetidae</taxon>
        <taxon>Hypocreales</taxon>
        <taxon>Ophiocordycipitaceae</taxon>
        <taxon>Ophiocordyceps</taxon>
    </lineage>
</organism>
<evidence type="ECO:0000313" key="2">
    <source>
        <dbReference type="EMBL" id="KAF4508347.1"/>
    </source>
</evidence>
<dbReference type="OrthoDB" id="3539644at2759"/>
<evidence type="ECO:0000256" key="1">
    <source>
        <dbReference type="SAM" id="MobiDB-lite"/>
    </source>
</evidence>
<dbReference type="AlphaFoldDB" id="A0A8H4PQ41"/>
<protein>
    <recommendedName>
        <fullName evidence="4">Adhesin domain-containing protein</fullName>
    </recommendedName>
</protein>
<dbReference type="Proteomes" id="UP000557566">
    <property type="component" value="Unassembled WGS sequence"/>
</dbReference>
<evidence type="ECO:0008006" key="4">
    <source>
        <dbReference type="Google" id="ProtNLM"/>
    </source>
</evidence>
<accession>A0A8H4PQ41</accession>
<keyword evidence="3" id="KW-1185">Reference proteome</keyword>
<gene>
    <name evidence="2" type="ORF">G6O67_004740</name>
</gene>
<dbReference type="EMBL" id="JAAVMX010000005">
    <property type="protein sequence ID" value="KAF4508347.1"/>
    <property type="molecule type" value="Genomic_DNA"/>
</dbReference>
<feature type="compositionally biased region" description="Basic and acidic residues" evidence="1">
    <location>
        <begin position="1"/>
        <end position="10"/>
    </location>
</feature>
<evidence type="ECO:0000313" key="3">
    <source>
        <dbReference type="Proteomes" id="UP000557566"/>
    </source>
</evidence>
<proteinExistence type="predicted"/>
<sequence length="514" mass="56232">MGMPEKHDDMLLGGYHPESLATEPPPTPKWLRVRQSLGWSNRSKTLLGFFAGLSVVAMVLSGLCSASHKMDFVDHDTVRQPDSAAVQDLEWTPKNGCRNTPHVFPNFSHKVRLGGGQKFGIHETLDHKQGHRAGRRPNVWGQIILRPATNNASEGTVDLQVISNDENLQVNVEPKFHGDNQRLIMAVPHAVPSWPNGDGDAPCIQIRATFWVPREAHLRRLRVESVHLDVDVKDGLTLGVSDETKISTVAGRLRTSLPKDLGDDVVPYTLQSRKISVETVSAPIEGWFPLYDRLRLASASGDITAQVAPKPGRHNHHDKAHLDVSSVSGKVSIQEPLKGAIDARKPDNKLPARPYAVKVSTVSGNVDARVAANCDAQFKTVSGELSLELLPVLDKNMDKRGSLKTDTRSGDVRLKVLEPVWVGGDNDSNRGSLGRLRSKHQSISGDLKLSYPPSWQGSFNAKALAGEIEVHGKNVEIIRRGRNIARFIEGRKGDGDSCIKVETVSGDLDLTLGD</sequence>
<feature type="region of interest" description="Disordered" evidence="1">
    <location>
        <begin position="1"/>
        <end position="27"/>
    </location>
</feature>